<dbReference type="GO" id="GO:0008836">
    <property type="term" value="F:diaminopimelate decarboxylase activity"/>
    <property type="evidence" value="ECO:0007669"/>
    <property type="project" value="TreeGrafter"/>
</dbReference>
<dbReference type="AlphaFoldDB" id="A0A9D2QAG3"/>
<evidence type="ECO:0000256" key="2">
    <source>
        <dbReference type="ARBA" id="ARBA00022898"/>
    </source>
</evidence>
<dbReference type="SUPFAM" id="SSF51419">
    <property type="entry name" value="PLP-binding barrel"/>
    <property type="match status" value="1"/>
</dbReference>
<dbReference type="GO" id="GO:0009089">
    <property type="term" value="P:lysine biosynthetic process via diaminopimelate"/>
    <property type="evidence" value="ECO:0007669"/>
    <property type="project" value="TreeGrafter"/>
</dbReference>
<protein>
    <submittedName>
        <fullName evidence="5">Alanine racemase</fullName>
        <ecNumber evidence="5">5.1.1.1</ecNumber>
    </submittedName>
</protein>
<gene>
    <name evidence="5" type="ORF">H9697_08400</name>
</gene>
<dbReference type="GO" id="GO:0008784">
    <property type="term" value="F:alanine racemase activity"/>
    <property type="evidence" value="ECO:0007669"/>
    <property type="project" value="UniProtKB-EC"/>
</dbReference>
<dbReference type="PANTHER" id="PTHR43727">
    <property type="entry name" value="DIAMINOPIMELATE DECARBOXYLASE"/>
    <property type="match status" value="1"/>
</dbReference>
<dbReference type="Pfam" id="PF02784">
    <property type="entry name" value="Orn_Arg_deC_N"/>
    <property type="match status" value="1"/>
</dbReference>
<dbReference type="InterPro" id="IPR009006">
    <property type="entry name" value="Ala_racemase/Decarboxylase_C"/>
</dbReference>
<dbReference type="Gene3D" id="2.40.37.10">
    <property type="entry name" value="Lyase, Ornithine Decarboxylase, Chain A, domain 1"/>
    <property type="match status" value="1"/>
</dbReference>
<dbReference type="PANTHER" id="PTHR43727:SF2">
    <property type="entry name" value="GROUP IV DECARBOXYLASE"/>
    <property type="match status" value="1"/>
</dbReference>
<keyword evidence="5" id="KW-0413">Isomerase</keyword>
<name>A0A9D2QAG3_9FIRM</name>
<comment type="caution">
    <text evidence="5">The sequence shown here is derived from an EMBL/GenBank/DDBJ whole genome shotgun (WGS) entry which is preliminary data.</text>
</comment>
<evidence type="ECO:0000313" key="6">
    <source>
        <dbReference type="Proteomes" id="UP000823902"/>
    </source>
</evidence>
<sequence>MRREQLEYAAARYGTPLYLYDLDVLKRQTDRIRKALGDETGLCYAMKANPFLTKEMAEYADRIEVCSMGEFEICRQLEIPPEKLYISGVLKKKEDIYRILDICQDRCRYTVESVKQLHYFLEWSDAHMKVLRLYPRLTNGSQFGMDEDAVRSVISIANMSPYLEIEGLHYFSGTQKRRVRQFQEELEMLDKLLLKMRDEWKVRIGHLEYGPGTAVPYFEGKEAKTYTDEGLAALREAVGSMRWKGNVTIELGRALAAECGYYLTEIRDVKNNNGKHYCIVDGGNHQLNYDGQIRGMYRPKMQVIPGENRGPKRKWTVCGALCTMNDVLCSETDLADVRTGRVLVFENTGAYSAMEGMALFLSHELPAVVSYGAEPGWSLLRDRRPTYVWNMPDGSLKAAENAADNGPVHEAGFSAVNF</sequence>
<dbReference type="EMBL" id="DWVY01000044">
    <property type="protein sequence ID" value="HJC74948.1"/>
    <property type="molecule type" value="Genomic_DNA"/>
</dbReference>
<evidence type="ECO:0000313" key="5">
    <source>
        <dbReference type="EMBL" id="HJC74948.1"/>
    </source>
</evidence>
<accession>A0A9D2QAG3</accession>
<dbReference type="SUPFAM" id="SSF50621">
    <property type="entry name" value="Alanine racemase C-terminal domain-like"/>
    <property type="match status" value="1"/>
</dbReference>
<comment type="cofactor">
    <cofactor evidence="1">
        <name>pyridoxal 5'-phosphate</name>
        <dbReference type="ChEBI" id="CHEBI:597326"/>
    </cofactor>
</comment>
<evidence type="ECO:0000256" key="1">
    <source>
        <dbReference type="ARBA" id="ARBA00001933"/>
    </source>
</evidence>
<dbReference type="InterPro" id="IPR022644">
    <property type="entry name" value="De-COase2_N"/>
</dbReference>
<proteinExistence type="predicted"/>
<evidence type="ECO:0000259" key="4">
    <source>
        <dbReference type="Pfam" id="PF02784"/>
    </source>
</evidence>
<keyword evidence="2" id="KW-0663">Pyridoxal phosphate</keyword>
<dbReference type="Proteomes" id="UP000823902">
    <property type="component" value="Unassembled WGS sequence"/>
</dbReference>
<organism evidence="5 6">
    <name type="scientific">Candidatus Mediterraneibacter faecavium</name>
    <dbReference type="NCBI Taxonomy" id="2838668"/>
    <lineage>
        <taxon>Bacteria</taxon>
        <taxon>Bacillati</taxon>
        <taxon>Bacillota</taxon>
        <taxon>Clostridia</taxon>
        <taxon>Lachnospirales</taxon>
        <taxon>Lachnospiraceae</taxon>
        <taxon>Mediterraneibacter</taxon>
    </lineage>
</organism>
<feature type="domain" description="Orn/DAP/Arg decarboxylase 2 N-terminal" evidence="4">
    <location>
        <begin position="24"/>
        <end position="257"/>
    </location>
</feature>
<dbReference type="InterPro" id="IPR029066">
    <property type="entry name" value="PLP-binding_barrel"/>
</dbReference>
<dbReference type="InterPro" id="IPR022643">
    <property type="entry name" value="De-COase2_C"/>
</dbReference>
<reference evidence="5" key="2">
    <citation type="submission" date="2021-04" db="EMBL/GenBank/DDBJ databases">
        <authorList>
            <person name="Gilroy R."/>
        </authorList>
    </citation>
    <scope>NUCLEOTIDE SEQUENCE</scope>
    <source>
        <strain evidence="5">CHK196-7946</strain>
    </source>
</reference>
<dbReference type="EC" id="5.1.1.1" evidence="5"/>
<evidence type="ECO:0000259" key="3">
    <source>
        <dbReference type="Pfam" id="PF00278"/>
    </source>
</evidence>
<dbReference type="Gene3D" id="3.20.20.10">
    <property type="entry name" value="Alanine racemase"/>
    <property type="match status" value="1"/>
</dbReference>
<dbReference type="Pfam" id="PF00278">
    <property type="entry name" value="Orn_DAP_Arg_deC"/>
    <property type="match status" value="1"/>
</dbReference>
<feature type="domain" description="Orn/DAP/Arg decarboxylase 2 C-terminal" evidence="3">
    <location>
        <begin position="19"/>
        <end position="349"/>
    </location>
</feature>
<reference evidence="5" key="1">
    <citation type="journal article" date="2021" name="PeerJ">
        <title>Extensive microbial diversity within the chicken gut microbiome revealed by metagenomics and culture.</title>
        <authorList>
            <person name="Gilroy R."/>
            <person name="Ravi A."/>
            <person name="Getino M."/>
            <person name="Pursley I."/>
            <person name="Horton D.L."/>
            <person name="Alikhan N.F."/>
            <person name="Baker D."/>
            <person name="Gharbi K."/>
            <person name="Hall N."/>
            <person name="Watson M."/>
            <person name="Adriaenssens E.M."/>
            <person name="Foster-Nyarko E."/>
            <person name="Jarju S."/>
            <person name="Secka A."/>
            <person name="Antonio M."/>
            <person name="Oren A."/>
            <person name="Chaudhuri R.R."/>
            <person name="La Ragione R."/>
            <person name="Hildebrand F."/>
            <person name="Pallen M.J."/>
        </authorList>
    </citation>
    <scope>NUCLEOTIDE SEQUENCE</scope>
    <source>
        <strain evidence="5">CHK196-7946</strain>
    </source>
</reference>